<keyword evidence="2" id="KW-1185">Reference proteome</keyword>
<dbReference type="Proteomes" id="UP000316882">
    <property type="component" value="Unassembled WGS sequence"/>
</dbReference>
<accession>A0A4Y3PU13</accession>
<dbReference type="EMBL" id="BJMH01000029">
    <property type="protein sequence ID" value="GEB34888.1"/>
    <property type="molecule type" value="Genomic_DNA"/>
</dbReference>
<evidence type="ECO:0008006" key="3">
    <source>
        <dbReference type="Google" id="ProtNLM"/>
    </source>
</evidence>
<dbReference type="AlphaFoldDB" id="A0A4Y3PU13"/>
<evidence type="ECO:0000313" key="2">
    <source>
        <dbReference type="Proteomes" id="UP000316882"/>
    </source>
</evidence>
<evidence type="ECO:0000313" key="1">
    <source>
        <dbReference type="EMBL" id="GEB34888.1"/>
    </source>
</evidence>
<dbReference type="RefSeq" id="WP_122966517.1">
    <property type="nucleotide sequence ID" value="NZ_BJMH01000029.1"/>
</dbReference>
<name>A0A4Y3PU13_BREPA</name>
<gene>
    <name evidence="1" type="ORF">BPA01_44680</name>
</gene>
<reference evidence="1 2" key="1">
    <citation type="submission" date="2019-06" db="EMBL/GenBank/DDBJ databases">
        <title>Whole genome shotgun sequence of Brevibacillus parabrevis NBRC 12334.</title>
        <authorList>
            <person name="Hosoyama A."/>
            <person name="Uohara A."/>
            <person name="Ohji S."/>
            <person name="Ichikawa N."/>
        </authorList>
    </citation>
    <scope>NUCLEOTIDE SEQUENCE [LARGE SCALE GENOMIC DNA]</scope>
    <source>
        <strain evidence="1 2">NBRC 12334</strain>
    </source>
</reference>
<proteinExistence type="predicted"/>
<organism evidence="1 2">
    <name type="scientific">Brevibacillus parabrevis</name>
    <dbReference type="NCBI Taxonomy" id="54914"/>
    <lineage>
        <taxon>Bacteria</taxon>
        <taxon>Bacillati</taxon>
        <taxon>Bacillota</taxon>
        <taxon>Bacilli</taxon>
        <taxon>Bacillales</taxon>
        <taxon>Paenibacillaceae</taxon>
        <taxon>Brevibacillus</taxon>
    </lineage>
</organism>
<sequence>MLYLQAHGVEENELYYFELDENGIAYRQVTVTDGQSLVSAAPDFMLSEKVVERYEGDEDISREAFQAIWQKATAPCKAAFEQAKQRFLPGDPVTGTIAMFYPQGVIIKVSDEVYAVADDAPLRAKSKREEMYPGYIVQGTIQGYAEDNFWLVLADCTIIGKKSGA</sequence>
<comment type="caution">
    <text evidence="1">The sequence shown here is derived from an EMBL/GenBank/DDBJ whole genome shotgun (WGS) entry which is preliminary data.</text>
</comment>
<protein>
    <recommendedName>
        <fullName evidence="3">S1 motif domain-containing protein</fullName>
    </recommendedName>
</protein>
<dbReference type="GeneID" id="87613190"/>